<name>A0A4Q7LQI0_9MICO</name>
<comment type="caution">
    <text evidence="2">The sequence shown here is derived from an EMBL/GenBank/DDBJ whole genome shotgun (WGS) entry which is preliminary data.</text>
</comment>
<dbReference type="Pfam" id="PF13630">
    <property type="entry name" value="SdpI"/>
    <property type="match status" value="1"/>
</dbReference>
<evidence type="ECO:0000256" key="1">
    <source>
        <dbReference type="SAM" id="Phobius"/>
    </source>
</evidence>
<dbReference type="InterPro" id="IPR025962">
    <property type="entry name" value="SdpI/YhfL"/>
</dbReference>
<keyword evidence="1" id="KW-1133">Transmembrane helix</keyword>
<keyword evidence="1" id="KW-0472">Membrane</keyword>
<reference evidence="2 3" key="1">
    <citation type="journal article" date="2015" name="Stand. Genomic Sci.">
        <title>Genomic Encyclopedia of Bacterial and Archaeal Type Strains, Phase III: the genomes of soil and plant-associated and newly described type strains.</title>
        <authorList>
            <person name="Whitman W.B."/>
            <person name="Woyke T."/>
            <person name="Klenk H.P."/>
            <person name="Zhou Y."/>
            <person name="Lilburn T.G."/>
            <person name="Beck B.J."/>
            <person name="De Vos P."/>
            <person name="Vandamme P."/>
            <person name="Eisen J.A."/>
            <person name="Garrity G."/>
            <person name="Hugenholtz P."/>
            <person name="Kyrpides N.C."/>
        </authorList>
    </citation>
    <scope>NUCLEOTIDE SEQUENCE [LARGE SCALE GENOMIC DNA]</scope>
    <source>
        <strain evidence="2 3">CV2</strain>
    </source>
</reference>
<proteinExistence type="predicted"/>
<organism evidence="2 3">
    <name type="scientific">Microcella putealis</name>
    <dbReference type="NCBI Taxonomy" id="337005"/>
    <lineage>
        <taxon>Bacteria</taxon>
        <taxon>Bacillati</taxon>
        <taxon>Actinomycetota</taxon>
        <taxon>Actinomycetes</taxon>
        <taxon>Micrococcales</taxon>
        <taxon>Microbacteriaceae</taxon>
        <taxon>Microcella</taxon>
    </lineage>
</organism>
<accession>A0A4Q7LQI0</accession>
<sequence>MILSIATLLIGRAGRDGALGRNRAVGIRTSATLASDAAWLAAHRAAAPLVQKAATVAGTLAVVGTAAMLWTPPAWEAAVFPTVVVMGYAVPVALLVRAMFIADRAAAEAATVEGA</sequence>
<keyword evidence="1" id="KW-0812">Transmembrane</keyword>
<evidence type="ECO:0000313" key="2">
    <source>
        <dbReference type="EMBL" id="RZS56422.1"/>
    </source>
</evidence>
<dbReference type="AlphaFoldDB" id="A0A4Q7LQI0"/>
<keyword evidence="3" id="KW-1185">Reference proteome</keyword>
<evidence type="ECO:0000313" key="3">
    <source>
        <dbReference type="Proteomes" id="UP000293519"/>
    </source>
</evidence>
<dbReference type="RefSeq" id="WP_157985539.1">
    <property type="nucleotide sequence ID" value="NZ_SGWW01000003.1"/>
</dbReference>
<protein>
    <submittedName>
        <fullName evidence="2">SdpI/YhfL family protein</fullName>
    </submittedName>
</protein>
<dbReference type="EMBL" id="SGWW01000003">
    <property type="protein sequence ID" value="RZS56422.1"/>
    <property type="molecule type" value="Genomic_DNA"/>
</dbReference>
<feature type="transmembrane region" description="Helical" evidence="1">
    <location>
        <begin position="77"/>
        <end position="96"/>
    </location>
</feature>
<gene>
    <name evidence="2" type="ORF">EV141_1886</name>
</gene>
<feature type="transmembrane region" description="Helical" evidence="1">
    <location>
        <begin position="54"/>
        <end position="71"/>
    </location>
</feature>
<dbReference type="Proteomes" id="UP000293519">
    <property type="component" value="Unassembled WGS sequence"/>
</dbReference>